<dbReference type="OrthoDB" id="2178557at2"/>
<dbReference type="Proteomes" id="UP000192477">
    <property type="component" value="Unassembled WGS sequence"/>
</dbReference>
<dbReference type="RefSeq" id="WP_081183790.1">
    <property type="nucleotide sequence ID" value="NZ_MJEA01000007.1"/>
</dbReference>
<comment type="caution">
    <text evidence="1">The sequence shown here is derived from an EMBL/GenBank/DDBJ whole genome shotgun (WGS) entry which is preliminary data.</text>
</comment>
<evidence type="ECO:0000313" key="2">
    <source>
        <dbReference type="Proteomes" id="UP000192477"/>
    </source>
</evidence>
<sequence length="587" mass="65493">MDKQQINKQFLILIGCIALLGILNLLNVFNQPVFADNFPAGKPETNIYDGHVKAKITYEKSGNPDYTAVGDTITVTTTLEKLDDGVLADNYKQSSLVCIFPDQNQALQLLEEPTLTYTHAGIKGTGELLAANKVLTKSLMLAVNLHATENFDEIDLYSGRITEFLPYTTDGIDDGPYEDTYSVYNLLENKGDSMTIAYQAKVTEEVQKKDSFVLHAAVYDSVKEDLDMTNFLTAEMPKFQSQEEALSLSFDSASKNQELTSEQTTLTGKWTGSLKNITPKLIINGTELIDDDLLSCFNSDGTFSVPIDLRKATNQTDINVVTLIIQEDNGLSAQDTAVLKVTKRDSPPAIELSETLEDQTLYLYPDDQGFTLRGDWEAESSHQINLFYKLNGVEKKLNDSEVVNTSPGTTVGFSRKLLLAELVPGENHFEVYAIDEKNQRSNVETFTVIKEEGTVKFSNVPDRLLFPSIPIAGTTIQSKLTQAFNLLVEDTTEKAGSWKLTVRQMDDFKDNDKRLPATLYYQNKETKQVFSKDQPITIPVTETEDESSDHQYTVLQNTENYFALDVQPGGYVGEYSSELEWTIVDAP</sequence>
<dbReference type="EMBL" id="MJEA01000007">
    <property type="protein sequence ID" value="OQO70061.1"/>
    <property type="molecule type" value="Genomic_DNA"/>
</dbReference>
<dbReference type="AlphaFoldDB" id="A0A1V8YBS0"/>
<gene>
    <name evidence="1" type="ORF">BH747_07820</name>
</gene>
<organism evidence="1 2">
    <name type="scientific">Enterococcus villorum</name>
    <dbReference type="NCBI Taxonomy" id="112904"/>
    <lineage>
        <taxon>Bacteria</taxon>
        <taxon>Bacillati</taxon>
        <taxon>Bacillota</taxon>
        <taxon>Bacilli</taxon>
        <taxon>Lactobacillales</taxon>
        <taxon>Enterococcaceae</taxon>
        <taxon>Enterococcus</taxon>
    </lineage>
</organism>
<reference evidence="1 2" key="1">
    <citation type="journal article" date="2017" name="BMC Microbiol.">
        <title>Comparative genomics of Enterococcus spp. isolated from bovine feces.</title>
        <authorList>
            <person name="Beukers A.G."/>
            <person name="Zaheer R."/>
            <person name="Goji N."/>
            <person name="Amoako K.K."/>
            <person name="Chaves A.V."/>
            <person name="Ward M.P."/>
            <person name="McAllister T.A."/>
        </authorList>
    </citation>
    <scope>NUCLEOTIDE SEQUENCE [LARGE SCALE GENOMIC DNA]</scope>
    <source>
        <strain evidence="1 2">F1129D 143</strain>
    </source>
</reference>
<dbReference type="STRING" id="112904.BH747_07820"/>
<evidence type="ECO:0000313" key="1">
    <source>
        <dbReference type="EMBL" id="OQO70061.1"/>
    </source>
</evidence>
<protein>
    <recommendedName>
        <fullName evidence="3">WxL domain-containing protein</fullName>
    </recommendedName>
</protein>
<evidence type="ECO:0008006" key="3">
    <source>
        <dbReference type="Google" id="ProtNLM"/>
    </source>
</evidence>
<proteinExistence type="predicted"/>
<name>A0A1V8YBS0_9ENTE</name>
<accession>A0A1V8YBS0</accession>